<dbReference type="Gene3D" id="1.10.8.50">
    <property type="match status" value="1"/>
</dbReference>
<dbReference type="Pfam" id="PF06827">
    <property type="entry name" value="zf-FPG_IleRS"/>
    <property type="match status" value="1"/>
</dbReference>
<dbReference type="GO" id="GO:0003906">
    <property type="term" value="F:DNA-(apurinic or apyrimidinic site) endonuclease activity"/>
    <property type="evidence" value="ECO:0007669"/>
    <property type="project" value="InterPro"/>
</dbReference>
<dbReference type="Proteomes" id="UP000216867">
    <property type="component" value="Unassembled WGS sequence"/>
</dbReference>
<dbReference type="AlphaFoldDB" id="A0A269ZD42"/>
<organism evidence="3 4">
    <name type="scientific">Brevibacterium casei</name>
    <dbReference type="NCBI Taxonomy" id="33889"/>
    <lineage>
        <taxon>Bacteria</taxon>
        <taxon>Bacillati</taxon>
        <taxon>Actinomycetota</taxon>
        <taxon>Actinomycetes</taxon>
        <taxon>Micrococcales</taxon>
        <taxon>Brevibacteriaceae</taxon>
        <taxon>Brevibacterium</taxon>
    </lineage>
</organism>
<evidence type="ECO:0000256" key="1">
    <source>
        <dbReference type="PROSITE-ProRule" id="PRU00391"/>
    </source>
</evidence>
<dbReference type="GO" id="GO:0016799">
    <property type="term" value="F:hydrolase activity, hydrolyzing N-glycosyl compounds"/>
    <property type="evidence" value="ECO:0007669"/>
    <property type="project" value="InterPro"/>
</dbReference>
<dbReference type="PROSITE" id="PS51066">
    <property type="entry name" value="ZF_FPG_2"/>
    <property type="match status" value="1"/>
</dbReference>
<dbReference type="InterPro" id="IPR015887">
    <property type="entry name" value="DNA_glyclase_Znf_dom_DNA_BS"/>
</dbReference>
<evidence type="ECO:0000313" key="4">
    <source>
        <dbReference type="Proteomes" id="UP000216867"/>
    </source>
</evidence>
<evidence type="ECO:0000259" key="2">
    <source>
        <dbReference type="PROSITE" id="PS51066"/>
    </source>
</evidence>
<evidence type="ECO:0000313" key="3">
    <source>
        <dbReference type="EMBL" id="PAK95665.1"/>
    </source>
</evidence>
<dbReference type="InterPro" id="IPR000214">
    <property type="entry name" value="Znf_DNA_glyclase/AP_lyase"/>
</dbReference>
<protein>
    <recommendedName>
        <fullName evidence="2">FPG-type domain-containing protein</fullName>
    </recommendedName>
</protein>
<proteinExistence type="predicted"/>
<dbReference type="GO" id="GO:0003677">
    <property type="term" value="F:DNA binding"/>
    <property type="evidence" value="ECO:0007669"/>
    <property type="project" value="InterPro"/>
</dbReference>
<feature type="domain" description="FPG-type" evidence="2">
    <location>
        <begin position="72"/>
        <end position="106"/>
    </location>
</feature>
<accession>A0A269ZD42</accession>
<comment type="caution">
    <text evidence="3">The sequence shown here is derived from an EMBL/GenBank/DDBJ whole genome shotgun (WGS) entry which is preliminary data.</text>
</comment>
<keyword evidence="1" id="KW-0862">Zinc</keyword>
<keyword evidence="1" id="KW-0479">Metal-binding</keyword>
<gene>
    <name evidence="3" type="ORF">B8X04_07890</name>
</gene>
<dbReference type="SUPFAM" id="SSF57716">
    <property type="entry name" value="Glucocorticoid receptor-like (DNA-binding domain)"/>
    <property type="match status" value="1"/>
</dbReference>
<reference evidence="3 4" key="1">
    <citation type="submission" date="2017-04" db="EMBL/GenBank/DDBJ databases">
        <title>Kefir bacterial isolates.</title>
        <authorList>
            <person name="Kim Y."/>
            <person name="Blasche S."/>
            <person name="Patil K.R."/>
        </authorList>
    </citation>
    <scope>NUCLEOTIDE SEQUENCE [LARGE SCALE GENOMIC DNA]</scope>
    <source>
        <strain evidence="3 4">OG2</strain>
    </source>
</reference>
<name>A0A269ZD42_9MICO</name>
<dbReference type="InterPro" id="IPR010663">
    <property type="entry name" value="Znf_FPG/IleRS"/>
</dbReference>
<dbReference type="GO" id="GO:0006284">
    <property type="term" value="P:base-excision repair"/>
    <property type="evidence" value="ECO:0007669"/>
    <property type="project" value="InterPro"/>
</dbReference>
<dbReference type="GO" id="GO:0008270">
    <property type="term" value="F:zinc ion binding"/>
    <property type="evidence" value="ECO:0007669"/>
    <property type="project" value="UniProtKB-KW"/>
</dbReference>
<keyword evidence="1" id="KW-0863">Zinc-finger</keyword>
<sequence>MDRRSLVAGSFLDCARSSQAEVLRLRSRNIDTVRHHARRRESAGEQFRPLRHTSRNSLLLLCDAGYGVHLLAGYGIARHPCERCGTQIVRKKIMNRSSHLCPVCQLER</sequence>
<dbReference type="PROSITE" id="PS01242">
    <property type="entry name" value="ZF_FPG_1"/>
    <property type="match status" value="1"/>
</dbReference>
<dbReference type="EMBL" id="NCWY01000006">
    <property type="protein sequence ID" value="PAK95665.1"/>
    <property type="molecule type" value="Genomic_DNA"/>
</dbReference>